<dbReference type="InterPro" id="IPR011990">
    <property type="entry name" value="TPR-like_helical_dom_sf"/>
</dbReference>
<reference evidence="3 4" key="1">
    <citation type="submission" date="2020-07" db="EMBL/GenBank/DDBJ databases">
        <title>Sequencing the genomes of 1000 actinobacteria strains.</title>
        <authorList>
            <person name="Klenk H.-P."/>
        </authorList>
    </citation>
    <scope>NUCLEOTIDE SEQUENCE [LARGE SCALE GENOMIC DNA]</scope>
    <source>
        <strain evidence="3 4">DSM 45278</strain>
    </source>
</reference>
<keyword evidence="2" id="KW-0472">Membrane</keyword>
<feature type="region of interest" description="Disordered" evidence="1">
    <location>
        <begin position="178"/>
        <end position="213"/>
    </location>
</feature>
<keyword evidence="2" id="KW-0812">Transmembrane</keyword>
<dbReference type="SUPFAM" id="SSF48452">
    <property type="entry name" value="TPR-like"/>
    <property type="match status" value="2"/>
</dbReference>
<dbReference type="Gene3D" id="3.40.50.300">
    <property type="entry name" value="P-loop containing nucleotide triphosphate hydrolases"/>
    <property type="match status" value="1"/>
</dbReference>
<feature type="transmembrane region" description="Helical" evidence="2">
    <location>
        <begin position="399"/>
        <end position="418"/>
    </location>
</feature>
<dbReference type="PANTHER" id="PTHR47691:SF3">
    <property type="entry name" value="HTH-TYPE TRANSCRIPTIONAL REGULATOR RV0890C-RELATED"/>
    <property type="match status" value="1"/>
</dbReference>
<sequence length="1079" mass="119718">MSVDGAGEVSRTEGATPRRWRPRRIGIAVGLVVLGAGAVLQGLPDLLPGNEGLPVLAISALGGGLVAVAGWLLENPDHSSSQAEAPALRRRLPPPIDHFTGHADLMAELLGEFARFPRRGARRLVSRPVWLTGRRKARGPLAVALTGEGGTGKSQLVAQVVDKVADRFPDGKLEFELYGGAAPESSPEARPSSGRGSEGTGPTAPVRREPRRPEDVLAQMITEVGGRPPDGASLDELAGLWRTATEERRLLVVLDNAKDYAQVEPLLPGGRGCAVLVTSRNDFPDAQRPMLRRHLDPLSPEEGLELLDRLVSGSPRPLSEADRAALPGLVAACHGFPLALCLVSTQITQERGPGAADLMRHMNDPALRLTVPGPQAIAQSLAFSLQQCEPRERLLLSRLVGAGLATFAAWSAAALLGISEDEAKPLLLRMSHRYLVTYLYEAGGFDRFQLHDHVRNTLLTAGPRVLGVPEEERPDWSREELGLAVERLLRAFDRIAEAAARRAAPHEWSFGSPLPGRDGTAPEEPGSEGPRTGEPGWEGPDPAASRGPTDPMAWLESERRGFEVCFQWTRPRRTTGDDRRLGWTAGQERLRMRTIGYGWRLRRAFSVLCRTGRTRWDAMREATRQATALALEMGEPLAYGIALLDRAEVASGHGDHDTGHERALTALYVLEQLESADPRWRARAHKAIGVNLYRRGDLDDGRAEIEEAVRIFSDHGDRWWQVRALCNLAEVDRFQGHRKRAYELLIRAQQLLVGSQDSPEQWTRVRLQKGEVLRLRGFTLNAWFVLDDERERLSRSPGGDWYHARYLRSLGQLPTKRLNREAWECELLFSPARERDRRRLTARDPEWPRKQRDKVADLFVDGEQGYAERCAETGPARGPLRRRARLRDTWQDAEQIARLRDAEQAFLRIGDAWGRWRTCLVLGRARMAQDRERGKEEMLRAAEGFRELGDKWWHARAHRMAAESLQRADRLSEAEELARVAVDGYRGLQHRSGQLRAMTLLAAIMTGRDLLEAWRTLNEAEELAEEGVRRGAVPASLLQEIRDMLRVTEHGSGSTLGTGSARRPGDPAGDAGPRTGRLG</sequence>
<dbReference type="InterPro" id="IPR027417">
    <property type="entry name" value="P-loop_NTPase"/>
</dbReference>
<dbReference type="RefSeq" id="WP_179810688.1">
    <property type="nucleotide sequence ID" value="NZ_JACCHL010000001.1"/>
</dbReference>
<comment type="caution">
    <text evidence="3">The sequence shown here is derived from an EMBL/GenBank/DDBJ whole genome shotgun (WGS) entry which is preliminary data.</text>
</comment>
<evidence type="ECO:0000256" key="1">
    <source>
        <dbReference type="SAM" id="MobiDB-lite"/>
    </source>
</evidence>
<dbReference type="PANTHER" id="PTHR47691">
    <property type="entry name" value="REGULATOR-RELATED"/>
    <property type="match status" value="1"/>
</dbReference>
<feature type="transmembrane region" description="Helical" evidence="2">
    <location>
        <begin position="55"/>
        <end position="73"/>
    </location>
</feature>
<proteinExistence type="predicted"/>
<keyword evidence="2" id="KW-1133">Transmembrane helix</keyword>
<organism evidence="3 4">
    <name type="scientific">Nocardiopsis sinuspersici</name>
    <dbReference type="NCBI Taxonomy" id="501010"/>
    <lineage>
        <taxon>Bacteria</taxon>
        <taxon>Bacillati</taxon>
        <taxon>Actinomycetota</taxon>
        <taxon>Actinomycetes</taxon>
        <taxon>Streptosporangiales</taxon>
        <taxon>Nocardiopsidaceae</taxon>
        <taxon>Nocardiopsis</taxon>
    </lineage>
</organism>
<dbReference type="Proteomes" id="UP000584931">
    <property type="component" value="Unassembled WGS sequence"/>
</dbReference>
<feature type="transmembrane region" description="Helical" evidence="2">
    <location>
        <begin position="25"/>
        <end position="43"/>
    </location>
</feature>
<accession>A0A7Y9XGB4</accession>
<feature type="region of interest" description="Disordered" evidence="1">
    <location>
        <begin position="1050"/>
        <end position="1079"/>
    </location>
</feature>
<dbReference type="Gene3D" id="1.25.40.10">
    <property type="entry name" value="Tetratricopeptide repeat domain"/>
    <property type="match status" value="2"/>
</dbReference>
<dbReference type="SUPFAM" id="SSF52540">
    <property type="entry name" value="P-loop containing nucleoside triphosphate hydrolases"/>
    <property type="match status" value="1"/>
</dbReference>
<evidence type="ECO:0000256" key="2">
    <source>
        <dbReference type="SAM" id="Phobius"/>
    </source>
</evidence>
<name>A0A7Y9XGB4_9ACTN</name>
<feature type="compositionally biased region" description="Low complexity" evidence="1">
    <location>
        <begin position="180"/>
        <end position="195"/>
    </location>
</feature>
<gene>
    <name evidence="3" type="ORF">HNR06_003587</name>
</gene>
<dbReference type="GO" id="GO:0043531">
    <property type="term" value="F:ADP binding"/>
    <property type="evidence" value="ECO:0007669"/>
    <property type="project" value="InterPro"/>
</dbReference>
<feature type="region of interest" description="Disordered" evidence="1">
    <location>
        <begin position="506"/>
        <end position="552"/>
    </location>
</feature>
<evidence type="ECO:0000313" key="3">
    <source>
        <dbReference type="EMBL" id="NYH53998.1"/>
    </source>
</evidence>
<protein>
    <submittedName>
        <fullName evidence="3">Tetratricopeptide (TPR) repeat protein</fullName>
    </submittedName>
</protein>
<evidence type="ECO:0000313" key="4">
    <source>
        <dbReference type="Proteomes" id="UP000584931"/>
    </source>
</evidence>
<dbReference type="AlphaFoldDB" id="A0A7Y9XGB4"/>
<dbReference type="EMBL" id="JACCHL010000001">
    <property type="protein sequence ID" value="NYH53998.1"/>
    <property type="molecule type" value="Genomic_DNA"/>
</dbReference>